<accession>A0A9X5BC27</accession>
<gene>
    <name evidence="1" type="ORF">D5281_00885</name>
</gene>
<dbReference type="RefSeq" id="WP_160558260.1">
    <property type="nucleotide sequence ID" value="NZ_QZDT01000001.1"/>
</dbReference>
<dbReference type="Proteomes" id="UP001154420">
    <property type="component" value="Unassembled WGS sequence"/>
</dbReference>
<protein>
    <submittedName>
        <fullName evidence="1">DUF3795 domain-containing protein</fullName>
    </submittedName>
</protein>
<evidence type="ECO:0000313" key="1">
    <source>
        <dbReference type="EMBL" id="NBJ91171.1"/>
    </source>
</evidence>
<dbReference type="AlphaFoldDB" id="A0A9X5BC27"/>
<evidence type="ECO:0000313" key="2">
    <source>
        <dbReference type="Proteomes" id="UP001154420"/>
    </source>
</evidence>
<sequence>MKSICGIDCTNCELCSTCNGCAATEGQPFGAECLVAQCCKKGKTALSELKEKLIAAFHALQIPDMEEVTELNALKGSFANIEYTLPNGQTVKFWDDNRIYLGNQLHKKDSDRCYGIIADEKYLMVSEYSGYGTDAEIIVFKRWNKIEKSGIIERV</sequence>
<dbReference type="EMBL" id="QZDT01000001">
    <property type="protein sequence ID" value="NBJ91171.1"/>
    <property type="molecule type" value="Genomic_DNA"/>
</dbReference>
<proteinExistence type="predicted"/>
<keyword evidence="2" id="KW-1185">Reference proteome</keyword>
<reference evidence="1" key="1">
    <citation type="submission" date="2018-09" db="EMBL/GenBank/DDBJ databases">
        <title>Murine metabolic-syndrome-specific gut microbial biobank.</title>
        <authorList>
            <person name="Liu C."/>
        </authorList>
    </citation>
    <scope>NUCLEOTIDE SEQUENCE</scope>
    <source>
        <strain evidence="1">D42-62</strain>
    </source>
</reference>
<name>A0A9X5BC27_9FIRM</name>
<comment type="caution">
    <text evidence="1">The sequence shown here is derived from an EMBL/GenBank/DDBJ whole genome shotgun (WGS) entry which is preliminary data.</text>
</comment>
<organism evidence="1 2">
    <name type="scientific">Parablautia muri</name>
    <dbReference type="NCBI Taxonomy" id="2320879"/>
    <lineage>
        <taxon>Bacteria</taxon>
        <taxon>Bacillati</taxon>
        <taxon>Bacillota</taxon>
        <taxon>Clostridia</taxon>
        <taxon>Lachnospirales</taxon>
        <taxon>Lachnospiraceae</taxon>
        <taxon>Parablautia</taxon>
    </lineage>
</organism>
<dbReference type="OrthoDB" id="9801008at2"/>